<dbReference type="InterPro" id="IPR050426">
    <property type="entry name" value="Glycosyltransferase_28"/>
</dbReference>
<sequence>MATLLFAPLPLAGHVNPTLKLAKTLRARGHRVVYCSLPDVEDTLQAEGFEFIPVFSAIFPKGLLAEMSEKASRLRGRDLRRLARDHVQRRNALLQAALDGEYDRMLKSLRPSLVLCDDRVIDLPIVCHGHGIPAVRLNTTLPPHLVHLLLAGNRKPPASARMTLLRWLEAVLARVGLMPRFQEYYQKLALKHGCQMEPVRFPPFQLPRLQDLVLFPREFAAPETPEARERVHHLGPSIDLERQEPAFPWERLQDSRPLIFFSLGTLASAELARKTLKVASAAAAQRPGWRFVLAVGALLDPVEFDGGPAGVVAVKHAPQLQLLRKAAAMVTHGGFNSVKECISFGVPMVALPMKDDQPDVTSLVVHHGLGVQGDVKQLTPGTLLSLLDTVVGSASHAQALARMGRAFREAESPEAAVATIERFLPTPHVTAAKVD</sequence>
<dbReference type="EMBL" id="FOAP01000033">
    <property type="protein sequence ID" value="SEN18887.1"/>
    <property type="molecule type" value="Genomic_DNA"/>
</dbReference>
<dbReference type="PANTHER" id="PTHR48050">
    <property type="entry name" value="STEROL 3-BETA-GLUCOSYLTRANSFERASE"/>
    <property type="match status" value="1"/>
</dbReference>
<gene>
    <name evidence="1" type="ORF">SAMN05444354_13324</name>
</gene>
<dbReference type="GO" id="GO:0017000">
    <property type="term" value="P:antibiotic biosynthetic process"/>
    <property type="evidence" value="ECO:0007669"/>
    <property type="project" value="UniProtKB-ARBA"/>
</dbReference>
<dbReference type="Pfam" id="PF00201">
    <property type="entry name" value="UDPGT"/>
    <property type="match status" value="1"/>
</dbReference>
<evidence type="ECO:0000313" key="1">
    <source>
        <dbReference type="EMBL" id="SEN18887.1"/>
    </source>
</evidence>
<evidence type="ECO:0000313" key="2">
    <source>
        <dbReference type="Proteomes" id="UP000182719"/>
    </source>
</evidence>
<dbReference type="AlphaFoldDB" id="A0A1H8EJ49"/>
<dbReference type="Proteomes" id="UP000182719">
    <property type="component" value="Unassembled WGS sequence"/>
</dbReference>
<dbReference type="InterPro" id="IPR002213">
    <property type="entry name" value="UDP_glucos_trans"/>
</dbReference>
<dbReference type="PANTHER" id="PTHR48050:SF13">
    <property type="entry name" value="STEROL 3-BETA-GLUCOSYLTRANSFERASE UGT80A2"/>
    <property type="match status" value="1"/>
</dbReference>
<accession>A0A1H8EJ49</accession>
<dbReference type="OrthoDB" id="139086at2"/>
<dbReference type="GO" id="GO:0008194">
    <property type="term" value="F:UDP-glycosyltransferase activity"/>
    <property type="evidence" value="ECO:0007669"/>
    <property type="project" value="InterPro"/>
</dbReference>
<dbReference type="Gene3D" id="3.40.50.2000">
    <property type="entry name" value="Glycogen Phosphorylase B"/>
    <property type="match status" value="2"/>
</dbReference>
<dbReference type="CDD" id="cd03784">
    <property type="entry name" value="GT1_Gtf-like"/>
    <property type="match status" value="1"/>
</dbReference>
<name>A0A1H8EJ49_STIAU</name>
<keyword evidence="2" id="KW-1185">Reference proteome</keyword>
<dbReference type="SUPFAM" id="SSF53756">
    <property type="entry name" value="UDP-Glycosyltransferase/glycogen phosphorylase"/>
    <property type="match status" value="1"/>
</dbReference>
<proteinExistence type="predicted"/>
<dbReference type="RefSeq" id="WP_075011147.1">
    <property type="nucleotide sequence ID" value="NZ_FOAP01000033.1"/>
</dbReference>
<organism evidence="1 2">
    <name type="scientific">Stigmatella aurantiaca</name>
    <dbReference type="NCBI Taxonomy" id="41"/>
    <lineage>
        <taxon>Bacteria</taxon>
        <taxon>Pseudomonadati</taxon>
        <taxon>Myxococcota</taxon>
        <taxon>Myxococcia</taxon>
        <taxon>Myxococcales</taxon>
        <taxon>Cystobacterineae</taxon>
        <taxon>Archangiaceae</taxon>
        <taxon>Stigmatella</taxon>
    </lineage>
</organism>
<keyword evidence="1" id="KW-0808">Transferase</keyword>
<protein>
    <submittedName>
        <fullName evidence="1">Glycosyltransferase, MGT family</fullName>
    </submittedName>
</protein>
<reference evidence="2" key="1">
    <citation type="submission" date="2016-10" db="EMBL/GenBank/DDBJ databases">
        <authorList>
            <person name="Varghese N."/>
            <person name="Submissions S."/>
        </authorList>
    </citation>
    <scope>NUCLEOTIDE SEQUENCE [LARGE SCALE GENOMIC DNA]</scope>
    <source>
        <strain evidence="2">DSM 17044</strain>
    </source>
</reference>